<dbReference type="AlphaFoldDB" id="A0A6L2Q5Z4"/>
<evidence type="ECO:0000313" key="3">
    <source>
        <dbReference type="Proteomes" id="UP000502823"/>
    </source>
</evidence>
<name>A0A6L2Q5Z4_COPFO</name>
<dbReference type="PROSITE" id="PS50878">
    <property type="entry name" value="RT_POL"/>
    <property type="match status" value="1"/>
</dbReference>
<reference evidence="3" key="1">
    <citation type="submission" date="2020-01" db="EMBL/GenBank/DDBJ databases">
        <title>Draft genome sequence of the Termite Coptotermes fromosanus.</title>
        <authorList>
            <person name="Itakura S."/>
            <person name="Yosikawa Y."/>
            <person name="Umezawa K."/>
        </authorList>
    </citation>
    <scope>NUCLEOTIDE SEQUENCE [LARGE SCALE GENOMIC DNA]</scope>
</reference>
<dbReference type="InterPro" id="IPR000477">
    <property type="entry name" value="RT_dom"/>
</dbReference>
<evidence type="ECO:0000259" key="1">
    <source>
        <dbReference type="PROSITE" id="PS50878"/>
    </source>
</evidence>
<accession>A0A6L2Q5Z4</accession>
<dbReference type="InParanoid" id="A0A6L2Q5Z4"/>
<dbReference type="SUPFAM" id="SSF56672">
    <property type="entry name" value="DNA/RNA polymerases"/>
    <property type="match status" value="1"/>
</dbReference>
<dbReference type="PANTHER" id="PTHR21301:SF10">
    <property type="entry name" value="REVERSE TRANSCRIPTASE DOMAIN-CONTAINING PROTEIN"/>
    <property type="match status" value="1"/>
</dbReference>
<dbReference type="GO" id="GO:0071897">
    <property type="term" value="P:DNA biosynthetic process"/>
    <property type="evidence" value="ECO:0007669"/>
    <property type="project" value="UniProtKB-ARBA"/>
</dbReference>
<organism evidence="2 3">
    <name type="scientific">Coptotermes formosanus</name>
    <name type="common">Formosan subterranean termite</name>
    <dbReference type="NCBI Taxonomy" id="36987"/>
    <lineage>
        <taxon>Eukaryota</taxon>
        <taxon>Metazoa</taxon>
        <taxon>Ecdysozoa</taxon>
        <taxon>Arthropoda</taxon>
        <taxon>Hexapoda</taxon>
        <taxon>Insecta</taxon>
        <taxon>Pterygota</taxon>
        <taxon>Neoptera</taxon>
        <taxon>Polyneoptera</taxon>
        <taxon>Dictyoptera</taxon>
        <taxon>Blattodea</taxon>
        <taxon>Blattoidea</taxon>
        <taxon>Termitoidae</taxon>
        <taxon>Rhinotermitidae</taxon>
        <taxon>Coptotermes</taxon>
    </lineage>
</organism>
<dbReference type="PANTHER" id="PTHR21301">
    <property type="entry name" value="REVERSE TRANSCRIPTASE"/>
    <property type="match status" value="1"/>
</dbReference>
<dbReference type="Proteomes" id="UP000502823">
    <property type="component" value="Unassembled WGS sequence"/>
</dbReference>
<feature type="domain" description="Reverse transcriptase" evidence="1">
    <location>
        <begin position="1"/>
        <end position="115"/>
    </location>
</feature>
<sequence length="144" mass="16629">MQATLTQNYFKFGHEFYQPQKGIAMGSPLSGLVAKIFLQYFELHMVEHSLETKSIFYTRYVDDILILYDESLTNASTLTSTLNKIHINLTFTPSHEVEGRITFLDLRIIRNNSSLEIDIFRKPTTTNTNIHHLTNHPTEHKMAA</sequence>
<gene>
    <name evidence="2" type="ORF">Cfor_07342</name>
</gene>
<keyword evidence="3" id="KW-1185">Reference proteome</keyword>
<dbReference type="EMBL" id="BLKM01000762">
    <property type="protein sequence ID" value="GFG38205.1"/>
    <property type="molecule type" value="Genomic_DNA"/>
</dbReference>
<dbReference type="InterPro" id="IPR043502">
    <property type="entry name" value="DNA/RNA_pol_sf"/>
</dbReference>
<dbReference type="OrthoDB" id="8064685at2759"/>
<proteinExistence type="predicted"/>
<comment type="caution">
    <text evidence="2">The sequence shown here is derived from an EMBL/GenBank/DDBJ whole genome shotgun (WGS) entry which is preliminary data.</text>
</comment>
<evidence type="ECO:0000313" key="2">
    <source>
        <dbReference type="EMBL" id="GFG38205.1"/>
    </source>
</evidence>
<dbReference type="CDD" id="cd00304">
    <property type="entry name" value="RT_like"/>
    <property type="match status" value="1"/>
</dbReference>
<protein>
    <recommendedName>
        <fullName evidence="1">Reverse transcriptase domain-containing protein</fullName>
    </recommendedName>
</protein>